<feature type="domain" description="Transposase IS110-like N-terminal" evidence="1">
    <location>
        <begin position="4"/>
        <end position="160"/>
    </location>
</feature>
<protein>
    <submittedName>
        <fullName evidence="3">IS110 family transposase</fullName>
    </submittedName>
</protein>
<dbReference type="InterPro" id="IPR003346">
    <property type="entry name" value="Transposase_20"/>
</dbReference>
<name>A0A2A7APP0_9FIRM</name>
<organism evidence="3 4">
    <name type="scientific">Faecalibacterium prausnitzii</name>
    <dbReference type="NCBI Taxonomy" id="853"/>
    <lineage>
        <taxon>Bacteria</taxon>
        <taxon>Bacillati</taxon>
        <taxon>Bacillota</taxon>
        <taxon>Clostridia</taxon>
        <taxon>Eubacteriales</taxon>
        <taxon>Oscillospiraceae</taxon>
        <taxon>Faecalibacterium</taxon>
    </lineage>
</organism>
<dbReference type="Pfam" id="PF01548">
    <property type="entry name" value="DEDD_Tnp_IS110"/>
    <property type="match status" value="1"/>
</dbReference>
<accession>A0A2A7APP0</accession>
<evidence type="ECO:0000259" key="1">
    <source>
        <dbReference type="Pfam" id="PF01548"/>
    </source>
</evidence>
<evidence type="ECO:0000259" key="2">
    <source>
        <dbReference type="Pfam" id="PF02371"/>
    </source>
</evidence>
<dbReference type="NCBIfam" id="NF033542">
    <property type="entry name" value="transpos_IS110"/>
    <property type="match status" value="1"/>
</dbReference>
<dbReference type="PANTHER" id="PTHR33055:SF3">
    <property type="entry name" value="PUTATIVE TRANSPOSASE FOR IS117-RELATED"/>
    <property type="match status" value="1"/>
</dbReference>
<gene>
    <name evidence="3" type="ORF">CGS58_08915</name>
</gene>
<comment type="caution">
    <text evidence="3">The sequence shown here is derived from an EMBL/GenBank/DDBJ whole genome shotgun (WGS) entry which is preliminary data.</text>
</comment>
<dbReference type="PANTHER" id="PTHR33055">
    <property type="entry name" value="TRANSPOSASE FOR INSERTION SEQUENCE ELEMENT IS1111A"/>
    <property type="match status" value="1"/>
</dbReference>
<dbReference type="Proteomes" id="UP000220005">
    <property type="component" value="Unassembled WGS sequence"/>
</dbReference>
<dbReference type="GO" id="GO:0003677">
    <property type="term" value="F:DNA binding"/>
    <property type="evidence" value="ECO:0007669"/>
    <property type="project" value="InterPro"/>
</dbReference>
<dbReference type="InterPro" id="IPR002525">
    <property type="entry name" value="Transp_IS110-like_N"/>
</dbReference>
<sequence length="413" mass="46642">MTAVGIDVSKRKSTVAIRRPGGVIVACPFDISHSSHDLEKLVSILKTTGGDIRVVMEHTSNYWKPIALTLKNAGFYVSVVNAMLIHDFSDNSIRKLKTDRADSLKIANYALTFWNQLPPFNDEDETRLVLKEQSRMYERLASTATSLRNGLIALADQTFPSIDQAFGHAIKNADGHEKWVDFFSIYWHRDCVLRLSIEKFTESYRKWCLRRNYKFRTNTAHKLYALAQDAVPTLPKNNGTKALVLQACKSLNAVCEAKQSTQEEMNRLASLLPEYEVVMQMEGTGPITGPALMAEIGDVRRFKNKKALVAFAGIDAPPFQSGNFESKSRHVSKRGSPHLRRTVFLVANIILTLSHKDNSVFCFMDKKRAEGKHYYVYTIAGSAKFLRIYYARVSEYLRTQEPPAAAICLDCKD</sequence>
<evidence type="ECO:0000313" key="3">
    <source>
        <dbReference type="EMBL" id="PDX81086.1"/>
    </source>
</evidence>
<dbReference type="GO" id="GO:0006313">
    <property type="term" value="P:DNA transposition"/>
    <property type="evidence" value="ECO:0007669"/>
    <property type="project" value="InterPro"/>
</dbReference>
<dbReference type="GO" id="GO:0004803">
    <property type="term" value="F:transposase activity"/>
    <property type="evidence" value="ECO:0007669"/>
    <property type="project" value="InterPro"/>
</dbReference>
<feature type="domain" description="Transposase IS116/IS110/IS902 C-terminal" evidence="2">
    <location>
        <begin position="276"/>
        <end position="351"/>
    </location>
</feature>
<dbReference type="AlphaFoldDB" id="A0A2A7APP0"/>
<reference evidence="3 4" key="1">
    <citation type="journal article" date="2017" name="Front. Microbiol.">
        <title>New Insights into the Diversity of the Genus Faecalibacterium.</title>
        <authorList>
            <person name="Benevides L."/>
            <person name="Burman S."/>
            <person name="Martin R."/>
            <person name="Robert V."/>
            <person name="Thomas M."/>
            <person name="Miquel S."/>
            <person name="Chain F."/>
            <person name="Sokol H."/>
            <person name="Bermudez-Humaran L.G."/>
            <person name="Morrison M."/>
            <person name="Langella P."/>
            <person name="Azevedo V.A."/>
            <person name="Chatel J.M."/>
            <person name="Soares S."/>
        </authorList>
    </citation>
    <scope>NUCLEOTIDE SEQUENCE [LARGE SCALE GENOMIC DNA]</scope>
    <source>
        <strain evidence="3 4">CNCM I 4575</strain>
    </source>
</reference>
<dbReference type="InterPro" id="IPR047650">
    <property type="entry name" value="Transpos_IS110"/>
</dbReference>
<dbReference type="EMBL" id="NMTY01000017">
    <property type="protein sequence ID" value="PDX81086.1"/>
    <property type="molecule type" value="Genomic_DNA"/>
</dbReference>
<dbReference type="RefSeq" id="WP_097839621.1">
    <property type="nucleotide sequence ID" value="NZ_CP157368.1"/>
</dbReference>
<dbReference type="Pfam" id="PF02371">
    <property type="entry name" value="Transposase_20"/>
    <property type="match status" value="1"/>
</dbReference>
<evidence type="ECO:0000313" key="4">
    <source>
        <dbReference type="Proteomes" id="UP000220005"/>
    </source>
</evidence>
<proteinExistence type="predicted"/>